<dbReference type="AlphaFoldDB" id="A0AA35NXF9"/>
<dbReference type="EMBL" id="OX395127">
    <property type="protein sequence ID" value="CAI5765085.1"/>
    <property type="molecule type" value="Genomic_DNA"/>
</dbReference>
<accession>A0AA35NXF9</accession>
<evidence type="ECO:0000256" key="1">
    <source>
        <dbReference type="SAM" id="MobiDB-lite"/>
    </source>
</evidence>
<evidence type="ECO:0000313" key="2">
    <source>
        <dbReference type="EMBL" id="CAI5765085.1"/>
    </source>
</evidence>
<protein>
    <submittedName>
        <fullName evidence="2">Uncharacterized protein</fullName>
    </submittedName>
</protein>
<proteinExistence type="predicted"/>
<evidence type="ECO:0000313" key="3">
    <source>
        <dbReference type="Proteomes" id="UP001178461"/>
    </source>
</evidence>
<organism evidence="2 3">
    <name type="scientific">Podarcis lilfordi</name>
    <name type="common">Lilford's wall lizard</name>
    <dbReference type="NCBI Taxonomy" id="74358"/>
    <lineage>
        <taxon>Eukaryota</taxon>
        <taxon>Metazoa</taxon>
        <taxon>Chordata</taxon>
        <taxon>Craniata</taxon>
        <taxon>Vertebrata</taxon>
        <taxon>Euteleostomi</taxon>
        <taxon>Lepidosauria</taxon>
        <taxon>Squamata</taxon>
        <taxon>Bifurcata</taxon>
        <taxon>Unidentata</taxon>
        <taxon>Episquamata</taxon>
        <taxon>Laterata</taxon>
        <taxon>Lacertibaenia</taxon>
        <taxon>Lacertidae</taxon>
        <taxon>Podarcis</taxon>
    </lineage>
</organism>
<feature type="compositionally biased region" description="Basic and acidic residues" evidence="1">
    <location>
        <begin position="39"/>
        <end position="51"/>
    </location>
</feature>
<name>A0AA35NXF9_9SAUR</name>
<reference evidence="2" key="1">
    <citation type="submission" date="2022-12" db="EMBL/GenBank/DDBJ databases">
        <authorList>
            <person name="Alioto T."/>
            <person name="Alioto T."/>
            <person name="Gomez Garrido J."/>
        </authorList>
    </citation>
    <scope>NUCLEOTIDE SEQUENCE</scope>
</reference>
<sequence>MAEGATLFPVLKAPQLHEGTGLRGTERPSPTVDQGGTRAAREPRPCPDSRRGASGPPEAVNLPWAPVSTKGSLQSPFAKPFLPNWRKTPWGTR</sequence>
<dbReference type="Proteomes" id="UP001178461">
    <property type="component" value="Chromosome 2"/>
</dbReference>
<keyword evidence="3" id="KW-1185">Reference proteome</keyword>
<gene>
    <name evidence="2" type="ORF">PODLI_1B018054</name>
</gene>
<feature type="region of interest" description="Disordered" evidence="1">
    <location>
        <begin position="1"/>
        <end position="93"/>
    </location>
</feature>